<dbReference type="SUPFAM" id="SSF55103">
    <property type="entry name" value="FAD-linked oxidases, C-terminal domain"/>
    <property type="match status" value="1"/>
</dbReference>
<dbReference type="PANTHER" id="PTHR11748">
    <property type="entry name" value="D-LACTATE DEHYDROGENASE"/>
    <property type="match status" value="1"/>
</dbReference>
<dbReference type="Pfam" id="PF02913">
    <property type="entry name" value="FAD-oxidase_C"/>
    <property type="match status" value="1"/>
</dbReference>
<dbReference type="InterPro" id="IPR006094">
    <property type="entry name" value="Oxid_FAD_bind_N"/>
</dbReference>
<dbReference type="InterPro" id="IPR036318">
    <property type="entry name" value="FAD-bd_PCMH-like_sf"/>
</dbReference>
<dbReference type="PROSITE" id="PS00198">
    <property type="entry name" value="4FE4S_FER_1"/>
    <property type="match status" value="1"/>
</dbReference>
<evidence type="ECO:0000256" key="3">
    <source>
        <dbReference type="ARBA" id="ARBA00022723"/>
    </source>
</evidence>
<dbReference type="InterPro" id="IPR004113">
    <property type="entry name" value="FAD-bd_oxidored_4_C"/>
</dbReference>
<dbReference type="RefSeq" id="WP_345449256.1">
    <property type="nucleotide sequence ID" value="NZ_BAABKK010000011.1"/>
</dbReference>
<dbReference type="Gene3D" id="3.30.465.10">
    <property type="match status" value="1"/>
</dbReference>
<sequence>METYHGPVSEVRDLTSVLSQELAKAGVPVDASRRRRSEYSYDASNYRVEPLAVAFPRTVDDVVAAVAACRAAGTSVVARGGGTSMAGNAIGPGLVLDFSRHMNHVLALNEENRTVDVEPGVILATLSREVENATGSRCTFAPDPSSKNRATVGGAIGNDACGNHSVRYGRTSDHVSEIDLVTSDGARLTATETGLRATDLTDSYSIARAEALSASLAKVAQENLSTFRLEFGCIPRQVSGYHLENLLPEKKFNIARAVVGSEGTWAIVVGARMKLVPKPAAALLVCLGYEDVVDAARDIPTILEFSPAAVEGTDEAIVDTMRRRRGPDSVLGLPEGRAWLFVDLDGDDLESVRAQADQLLTQLAGNGRLVQGRAAADPAERASLWRVREDGAGLSSRLASGGESWPGWEDSAVAPERLADYLADLRELLAEYNLTGVMYGHFGAGCMHVRITYDLRSEEGRKVFRTFTKQAAELVVRHGGSLSGEHGDGRARSELLPLMYSPEVMAAFSECRSLWDPLGILNPGSMTDPDPMDAHLALEGIPNREWRTSFDLRPVGSSGTDPWVHAVQGCIGVGRCRADSGGVMCPSYKATRDEKDSTRGRARVLQDMVRGARTVEEGWKSEEVREVLDLCLACKACSTDCPAGVDMATYKSEFFDHYYRGRLRPRAHFSLGWLPRWLKLTGRISGLVNAVLATPLGKVAAVAGGLTTKRALPRFAGAGDWRREVVAAGALAAGLADADDSVVLFVDTFTRGFRPEVAGAAARVLVDAGQSVECSADACCGLTWISTGQLGTAKRLLSKAAEALDDGTERPIVVVEPSCAAALRKDLPELVHTEQAKRVAARVRSFAVYIAEQVAEGWTPSPAKPVPEEAVLQTHCHEYSVFGSGSQKKTLEAAGVASVVDANGCCGVAGNFGFEANHYAVSMQVAENALAPALRATGDSTVVLTDGFSCARQVNQLDPTRLGLHLAQVLDPGTATRSSFSTNDQRIKETEELS</sequence>
<dbReference type="InterPro" id="IPR016169">
    <property type="entry name" value="FAD-bd_PCMH_sub2"/>
</dbReference>
<comment type="caution">
    <text evidence="11">The sequence shown here is derived from an EMBL/GenBank/DDBJ whole genome shotgun (WGS) entry which is preliminary data.</text>
</comment>
<keyword evidence="7" id="KW-0411">Iron-sulfur</keyword>
<feature type="compositionally biased region" description="Polar residues" evidence="8">
    <location>
        <begin position="975"/>
        <end position="984"/>
    </location>
</feature>
<evidence type="ECO:0000259" key="10">
    <source>
        <dbReference type="PROSITE" id="PS51387"/>
    </source>
</evidence>
<keyword evidence="4" id="KW-0274">FAD</keyword>
<dbReference type="PROSITE" id="PS51379">
    <property type="entry name" value="4FE4S_FER_2"/>
    <property type="match status" value="1"/>
</dbReference>
<feature type="domain" description="4Fe-4S ferredoxin-type" evidence="9">
    <location>
        <begin position="620"/>
        <end position="651"/>
    </location>
</feature>
<accession>A0ABP9SDJ2</accession>
<keyword evidence="3" id="KW-0479">Metal-binding</keyword>
<dbReference type="InterPro" id="IPR009051">
    <property type="entry name" value="Helical_ferredxn"/>
</dbReference>
<dbReference type="Pfam" id="PF13183">
    <property type="entry name" value="Fer4_8"/>
    <property type="match status" value="1"/>
</dbReference>
<dbReference type="SUPFAM" id="SSF56176">
    <property type="entry name" value="FAD-binding/transporter-associated domain-like"/>
    <property type="match status" value="1"/>
</dbReference>
<evidence type="ECO:0000256" key="8">
    <source>
        <dbReference type="SAM" id="MobiDB-lite"/>
    </source>
</evidence>
<keyword evidence="6" id="KW-0408">Iron</keyword>
<dbReference type="InterPro" id="IPR016166">
    <property type="entry name" value="FAD-bd_PCMH"/>
</dbReference>
<dbReference type="PROSITE" id="PS51387">
    <property type="entry name" value="FAD_PCMH"/>
    <property type="match status" value="1"/>
</dbReference>
<name>A0ABP9SDJ2_9MICC</name>
<evidence type="ECO:0000259" key="9">
    <source>
        <dbReference type="PROSITE" id="PS51379"/>
    </source>
</evidence>
<dbReference type="SUPFAM" id="SSF46548">
    <property type="entry name" value="alpha-helical ferredoxin"/>
    <property type="match status" value="1"/>
</dbReference>
<keyword evidence="2" id="KW-0285">Flavoprotein</keyword>
<evidence type="ECO:0000313" key="11">
    <source>
        <dbReference type="EMBL" id="GAA5194114.1"/>
    </source>
</evidence>
<comment type="cofactor">
    <cofactor evidence="1">
        <name>FAD</name>
        <dbReference type="ChEBI" id="CHEBI:57692"/>
    </cofactor>
</comment>
<feature type="region of interest" description="Disordered" evidence="8">
    <location>
        <begin position="975"/>
        <end position="994"/>
    </location>
</feature>
<evidence type="ECO:0000256" key="6">
    <source>
        <dbReference type="ARBA" id="ARBA00023004"/>
    </source>
</evidence>
<keyword evidence="5" id="KW-0560">Oxidoreductase</keyword>
<protein>
    <submittedName>
        <fullName evidence="11">FAD-binding and (Fe-S)-binding domain-containing protein</fullName>
    </submittedName>
</protein>
<dbReference type="Pfam" id="PF02754">
    <property type="entry name" value="CCG"/>
    <property type="match status" value="1"/>
</dbReference>
<evidence type="ECO:0000256" key="7">
    <source>
        <dbReference type="ARBA" id="ARBA00023014"/>
    </source>
</evidence>
<evidence type="ECO:0000313" key="12">
    <source>
        <dbReference type="Proteomes" id="UP001500200"/>
    </source>
</evidence>
<keyword evidence="12" id="KW-1185">Reference proteome</keyword>
<dbReference type="Gene3D" id="3.30.70.2740">
    <property type="match status" value="1"/>
</dbReference>
<dbReference type="Proteomes" id="UP001500200">
    <property type="component" value="Unassembled WGS sequence"/>
</dbReference>
<dbReference type="InterPro" id="IPR017900">
    <property type="entry name" value="4Fe4S_Fe_S_CS"/>
</dbReference>
<dbReference type="Pfam" id="PF01565">
    <property type="entry name" value="FAD_binding_4"/>
    <property type="match status" value="1"/>
</dbReference>
<gene>
    <name evidence="11" type="ORF">GCM10023346_20780</name>
</gene>
<feature type="compositionally biased region" description="Basic and acidic residues" evidence="8">
    <location>
        <begin position="985"/>
        <end position="994"/>
    </location>
</feature>
<evidence type="ECO:0000256" key="2">
    <source>
        <dbReference type="ARBA" id="ARBA00022630"/>
    </source>
</evidence>
<organism evidence="11 12">
    <name type="scientific">Arthrobacter gyeryongensis</name>
    <dbReference type="NCBI Taxonomy" id="1650592"/>
    <lineage>
        <taxon>Bacteria</taxon>
        <taxon>Bacillati</taxon>
        <taxon>Actinomycetota</taxon>
        <taxon>Actinomycetes</taxon>
        <taxon>Micrococcales</taxon>
        <taxon>Micrococcaceae</taxon>
        <taxon>Arthrobacter</taxon>
    </lineage>
</organism>
<evidence type="ECO:0000256" key="4">
    <source>
        <dbReference type="ARBA" id="ARBA00022827"/>
    </source>
</evidence>
<feature type="domain" description="FAD-binding PCMH-type" evidence="10">
    <location>
        <begin position="46"/>
        <end position="278"/>
    </location>
</feature>
<dbReference type="InterPro" id="IPR017896">
    <property type="entry name" value="4Fe4S_Fe-S-bd"/>
</dbReference>
<reference evidence="12" key="1">
    <citation type="journal article" date="2019" name="Int. J. Syst. Evol. Microbiol.">
        <title>The Global Catalogue of Microorganisms (GCM) 10K type strain sequencing project: providing services to taxonomists for standard genome sequencing and annotation.</title>
        <authorList>
            <consortium name="The Broad Institute Genomics Platform"/>
            <consortium name="The Broad Institute Genome Sequencing Center for Infectious Disease"/>
            <person name="Wu L."/>
            <person name="Ma J."/>
        </authorList>
    </citation>
    <scope>NUCLEOTIDE SEQUENCE [LARGE SCALE GENOMIC DNA]</scope>
    <source>
        <strain evidence="12">JCM 18514</strain>
    </source>
</reference>
<dbReference type="EMBL" id="BAABKK010000011">
    <property type="protein sequence ID" value="GAA5194114.1"/>
    <property type="molecule type" value="Genomic_DNA"/>
</dbReference>
<evidence type="ECO:0000256" key="1">
    <source>
        <dbReference type="ARBA" id="ARBA00001974"/>
    </source>
</evidence>
<dbReference type="InterPro" id="IPR016164">
    <property type="entry name" value="FAD-linked_Oxase-like_C"/>
</dbReference>
<dbReference type="InterPro" id="IPR004017">
    <property type="entry name" value="Cys_rich_dom"/>
</dbReference>
<evidence type="ECO:0000256" key="5">
    <source>
        <dbReference type="ARBA" id="ARBA00023002"/>
    </source>
</evidence>
<dbReference type="Gene3D" id="3.30.70.2190">
    <property type="match status" value="1"/>
</dbReference>
<dbReference type="Gene3D" id="1.10.1060.10">
    <property type="entry name" value="Alpha-helical ferredoxin"/>
    <property type="match status" value="1"/>
</dbReference>
<proteinExistence type="predicted"/>
<dbReference type="PANTHER" id="PTHR11748:SF119">
    <property type="entry name" value="D-2-HYDROXYGLUTARATE DEHYDROGENASE"/>
    <property type="match status" value="1"/>
</dbReference>